<dbReference type="Gene3D" id="6.10.340.10">
    <property type="match status" value="1"/>
</dbReference>
<dbReference type="SMART" id="SM00304">
    <property type="entry name" value="HAMP"/>
    <property type="match status" value="1"/>
</dbReference>
<dbReference type="PATRIC" id="fig|246787.4.peg.3444"/>
<feature type="domain" description="Histidine kinase" evidence="12">
    <location>
        <begin position="237"/>
        <end position="443"/>
    </location>
</feature>
<dbReference type="InterPro" id="IPR003661">
    <property type="entry name" value="HisK_dim/P_dom"/>
</dbReference>
<accession>A0A0P0GHP9</accession>
<dbReference type="SUPFAM" id="SSF158472">
    <property type="entry name" value="HAMP domain-like"/>
    <property type="match status" value="1"/>
</dbReference>
<dbReference type="EMBL" id="CP012801">
    <property type="protein sequence ID" value="ALJ60562.1"/>
    <property type="molecule type" value="Genomic_DNA"/>
</dbReference>
<dbReference type="Pfam" id="PF00672">
    <property type="entry name" value="HAMP"/>
    <property type="match status" value="1"/>
</dbReference>
<dbReference type="SUPFAM" id="SSF47384">
    <property type="entry name" value="Homodimeric domain of signal transducing histidine kinase"/>
    <property type="match status" value="1"/>
</dbReference>
<dbReference type="InterPro" id="IPR036097">
    <property type="entry name" value="HisK_dim/P_sf"/>
</dbReference>
<dbReference type="KEGG" id="bcel:BcellWH2_03329"/>
<dbReference type="GO" id="GO:0000155">
    <property type="term" value="F:phosphorelay sensor kinase activity"/>
    <property type="evidence" value="ECO:0007669"/>
    <property type="project" value="InterPro"/>
</dbReference>
<evidence type="ECO:0000256" key="1">
    <source>
        <dbReference type="ARBA" id="ARBA00000085"/>
    </source>
</evidence>
<evidence type="ECO:0000256" key="4">
    <source>
        <dbReference type="ARBA" id="ARBA00022553"/>
    </source>
</evidence>
<dbReference type="SMART" id="SM00388">
    <property type="entry name" value="HisKA"/>
    <property type="match status" value="1"/>
</dbReference>
<keyword evidence="6 11" id="KW-0812">Transmembrane</keyword>
<dbReference type="CDD" id="cd06225">
    <property type="entry name" value="HAMP"/>
    <property type="match status" value="1"/>
</dbReference>
<evidence type="ECO:0000256" key="3">
    <source>
        <dbReference type="ARBA" id="ARBA00012438"/>
    </source>
</evidence>
<evidence type="ECO:0000256" key="7">
    <source>
        <dbReference type="ARBA" id="ARBA00022777"/>
    </source>
</evidence>
<dbReference type="Proteomes" id="UP000061809">
    <property type="component" value="Chromosome"/>
</dbReference>
<dbReference type="Gene3D" id="3.30.565.10">
    <property type="entry name" value="Histidine kinase-like ATPase, C-terminal domain"/>
    <property type="match status" value="1"/>
</dbReference>
<dbReference type="SMART" id="SM00387">
    <property type="entry name" value="HATPase_c"/>
    <property type="match status" value="1"/>
</dbReference>
<feature type="domain" description="HAMP" evidence="13">
    <location>
        <begin position="176"/>
        <end position="229"/>
    </location>
</feature>
<dbReference type="GO" id="GO:0016020">
    <property type="term" value="C:membrane"/>
    <property type="evidence" value="ECO:0007669"/>
    <property type="project" value="UniProtKB-SubCell"/>
</dbReference>
<comment type="catalytic activity">
    <reaction evidence="1">
        <text>ATP + protein L-histidine = ADP + protein N-phospho-L-histidine.</text>
        <dbReference type="EC" id="2.7.13.3"/>
    </reaction>
</comment>
<gene>
    <name evidence="14" type="primary">arlS_1</name>
    <name evidence="14" type="ORF">BcellWH2_03329</name>
    <name evidence="15" type="ORF">F2Y86_10795</name>
</gene>
<dbReference type="InterPro" id="IPR004358">
    <property type="entry name" value="Sig_transdc_His_kin-like_C"/>
</dbReference>
<dbReference type="Proteomes" id="UP000325055">
    <property type="component" value="Unassembled WGS sequence"/>
</dbReference>
<evidence type="ECO:0000256" key="2">
    <source>
        <dbReference type="ARBA" id="ARBA00004141"/>
    </source>
</evidence>
<dbReference type="AlphaFoldDB" id="A0A0P0GHP9"/>
<keyword evidence="4" id="KW-0597">Phosphoprotein</keyword>
<proteinExistence type="predicted"/>
<dbReference type="EMBL" id="VVYW01000008">
    <property type="protein sequence ID" value="KAA5408924.1"/>
    <property type="molecule type" value="Genomic_DNA"/>
</dbReference>
<dbReference type="PROSITE" id="PS50885">
    <property type="entry name" value="HAMP"/>
    <property type="match status" value="1"/>
</dbReference>
<dbReference type="EC" id="2.7.13.3" evidence="3"/>
<dbReference type="InterPro" id="IPR005467">
    <property type="entry name" value="His_kinase_dom"/>
</dbReference>
<dbReference type="PRINTS" id="PR00344">
    <property type="entry name" value="BCTRLSENSOR"/>
</dbReference>
<dbReference type="RefSeq" id="WP_029426628.1">
    <property type="nucleotide sequence ID" value="NZ_CP012801.1"/>
</dbReference>
<dbReference type="CDD" id="cd00082">
    <property type="entry name" value="HisKA"/>
    <property type="match status" value="1"/>
</dbReference>
<evidence type="ECO:0000313" key="14">
    <source>
        <dbReference type="EMBL" id="ALJ60562.1"/>
    </source>
</evidence>
<organism evidence="14 16">
    <name type="scientific">Bacteroides cellulosilyticus</name>
    <dbReference type="NCBI Taxonomy" id="246787"/>
    <lineage>
        <taxon>Bacteria</taxon>
        <taxon>Pseudomonadati</taxon>
        <taxon>Bacteroidota</taxon>
        <taxon>Bacteroidia</taxon>
        <taxon>Bacteroidales</taxon>
        <taxon>Bacteroidaceae</taxon>
        <taxon>Bacteroides</taxon>
    </lineage>
</organism>
<keyword evidence="8 11" id="KW-1133">Transmembrane helix</keyword>
<evidence type="ECO:0000256" key="8">
    <source>
        <dbReference type="ARBA" id="ARBA00022989"/>
    </source>
</evidence>
<dbReference type="Pfam" id="PF00512">
    <property type="entry name" value="HisKA"/>
    <property type="match status" value="1"/>
</dbReference>
<dbReference type="InterPro" id="IPR050398">
    <property type="entry name" value="HssS/ArlS-like"/>
</dbReference>
<reference evidence="15 17" key="2">
    <citation type="journal article" date="2019" name="Nat. Med.">
        <title>A library of human gut bacterial isolates paired with longitudinal multiomics data enables mechanistic microbiome research.</title>
        <authorList>
            <person name="Poyet M."/>
            <person name="Groussin M."/>
            <person name="Gibbons S.M."/>
            <person name="Avila-Pacheco J."/>
            <person name="Jiang X."/>
            <person name="Kearney S.M."/>
            <person name="Perrotta A.R."/>
            <person name="Berdy B."/>
            <person name="Zhao S."/>
            <person name="Lieberman T.D."/>
            <person name="Swanson P.K."/>
            <person name="Smith M."/>
            <person name="Roesemann S."/>
            <person name="Alexander J.E."/>
            <person name="Rich S.A."/>
            <person name="Livny J."/>
            <person name="Vlamakis H."/>
            <person name="Clish C."/>
            <person name="Bullock K."/>
            <person name="Deik A."/>
            <person name="Scott J."/>
            <person name="Pierce K.A."/>
            <person name="Xavier R.J."/>
            <person name="Alm E.J."/>
        </authorList>
    </citation>
    <scope>NUCLEOTIDE SEQUENCE [LARGE SCALE GENOMIC DNA]</scope>
    <source>
        <strain evidence="15 17">BIOML-A7</strain>
    </source>
</reference>
<dbReference type="InterPro" id="IPR036890">
    <property type="entry name" value="HATPase_C_sf"/>
</dbReference>
<comment type="subcellular location">
    <subcellularLocation>
        <location evidence="2">Membrane</location>
        <topology evidence="2">Multi-pass membrane protein</topology>
    </subcellularLocation>
</comment>
<evidence type="ECO:0000256" key="11">
    <source>
        <dbReference type="SAM" id="Phobius"/>
    </source>
</evidence>
<dbReference type="FunFam" id="1.10.287.130:FF:000001">
    <property type="entry name" value="Two-component sensor histidine kinase"/>
    <property type="match status" value="1"/>
</dbReference>
<evidence type="ECO:0000313" key="15">
    <source>
        <dbReference type="EMBL" id="KAA5408924.1"/>
    </source>
</evidence>
<evidence type="ECO:0000259" key="13">
    <source>
        <dbReference type="PROSITE" id="PS50885"/>
    </source>
</evidence>
<keyword evidence="9" id="KW-0902">Two-component regulatory system</keyword>
<dbReference type="CDD" id="cd00075">
    <property type="entry name" value="HATPase"/>
    <property type="match status" value="1"/>
</dbReference>
<dbReference type="PANTHER" id="PTHR45528">
    <property type="entry name" value="SENSOR HISTIDINE KINASE CPXA"/>
    <property type="match status" value="1"/>
</dbReference>
<evidence type="ECO:0000313" key="17">
    <source>
        <dbReference type="Proteomes" id="UP000325055"/>
    </source>
</evidence>
<feature type="transmembrane region" description="Helical" evidence="11">
    <location>
        <begin position="7"/>
        <end position="30"/>
    </location>
</feature>
<keyword evidence="7 14" id="KW-0418">Kinase</keyword>
<evidence type="ECO:0000259" key="12">
    <source>
        <dbReference type="PROSITE" id="PS50109"/>
    </source>
</evidence>
<evidence type="ECO:0000313" key="16">
    <source>
        <dbReference type="Proteomes" id="UP000061809"/>
    </source>
</evidence>
<keyword evidence="10 11" id="KW-0472">Membrane</keyword>
<dbReference type="InterPro" id="IPR003660">
    <property type="entry name" value="HAMP_dom"/>
</dbReference>
<evidence type="ECO:0000256" key="9">
    <source>
        <dbReference type="ARBA" id="ARBA00023012"/>
    </source>
</evidence>
<dbReference type="Gene3D" id="1.10.287.130">
    <property type="match status" value="1"/>
</dbReference>
<dbReference type="PROSITE" id="PS50109">
    <property type="entry name" value="HIS_KIN"/>
    <property type="match status" value="1"/>
</dbReference>
<protein>
    <recommendedName>
        <fullName evidence="3">histidine kinase</fullName>
        <ecNumber evidence="3">2.7.13.3</ecNumber>
    </recommendedName>
</protein>
<feature type="transmembrane region" description="Helical" evidence="11">
    <location>
        <begin position="152"/>
        <end position="175"/>
    </location>
</feature>
<reference evidence="14 16" key="1">
    <citation type="journal article" date="2015" name="Science">
        <title>Genetic determinants of in vivo fitness and diet responsiveness in multiple human gut Bacteroides.</title>
        <authorList>
            <person name="Wu M."/>
            <person name="McNulty N.P."/>
            <person name="Rodionov D.A."/>
            <person name="Khoroshkin M.S."/>
            <person name="Griffin N.W."/>
            <person name="Cheng J."/>
            <person name="Latreille P."/>
            <person name="Kerstetter R.A."/>
            <person name="Terrapon N."/>
            <person name="Henrissat B."/>
            <person name="Osterman A.L."/>
            <person name="Gordon J.I."/>
        </authorList>
    </citation>
    <scope>NUCLEOTIDE SEQUENCE [LARGE SCALE GENOMIC DNA]</scope>
    <source>
        <strain evidence="14 16">WH2</strain>
    </source>
</reference>
<keyword evidence="5 14" id="KW-0808">Transferase</keyword>
<evidence type="ECO:0000256" key="6">
    <source>
        <dbReference type="ARBA" id="ARBA00022692"/>
    </source>
</evidence>
<evidence type="ECO:0000256" key="5">
    <source>
        <dbReference type="ARBA" id="ARBA00022679"/>
    </source>
</evidence>
<dbReference type="SUPFAM" id="SSF55874">
    <property type="entry name" value="ATPase domain of HSP90 chaperone/DNA topoisomerase II/histidine kinase"/>
    <property type="match status" value="1"/>
</dbReference>
<name>A0A0P0GHP9_9BACE</name>
<dbReference type="PANTHER" id="PTHR45528:SF12">
    <property type="entry name" value="SENSOR HISTIDINE KINASE ARSS"/>
    <property type="match status" value="1"/>
</dbReference>
<sequence>MKIGSKIALFYTGITICMLTCIMVVFYFFIYNYINRLYDSYLADKAYLTAQKHWEKDEVDESSYEIIRQEYEGLLPQAKEILLNTDSMETVKDTLDKYLNKEQQKRLFMEEPVSFRYKKEVGAALYYPDNEGNFIVLILARNNYGTEIQNHVLILILLLFIFSSISVYFIGRFYANRMLAPVKRILKELRRIRGNNLNIRIKTAGNHDELDDLITSINGMLDRIDAAFKSEKSFVSSASHELNNPLTAIQGECEISLLKERSPQEYIKALNRISDESKRISLLIKSLLFLSHQDEELLKNNMEDVDLAELLIILCAENERMQFSNTFQKESLPVVRANLHLLKIAIRNILNNACKYSGEQPVAVRLYPKEGSTILEIEDKGIGIPEDEIQLIFQAFYRATNTREYSGHGIGLGLSLKILSIYGARMEILSKLNTYTRVLITFK</sequence>
<dbReference type="Pfam" id="PF02518">
    <property type="entry name" value="HATPase_c"/>
    <property type="match status" value="1"/>
</dbReference>
<evidence type="ECO:0000256" key="10">
    <source>
        <dbReference type="ARBA" id="ARBA00023136"/>
    </source>
</evidence>
<dbReference type="InterPro" id="IPR003594">
    <property type="entry name" value="HATPase_dom"/>
</dbReference>